<dbReference type="InterPro" id="IPR043146">
    <property type="entry name" value="Penicillin_amidase_N_B-knob"/>
</dbReference>
<dbReference type="Proteomes" id="UP000054387">
    <property type="component" value="Unassembled WGS sequence"/>
</dbReference>
<proteinExistence type="inferred from homology"/>
<sequence length="829" mass="90856">MHSEPWRVALSVVLVGALVASAALGGTFLSLAAPFSGDAYEGVDGGVGDGERIENPYGEATVTYDEYGVPHVDAENEEALYFAVGYVQARDRLFAMDLQRRLIAGELSSAVGERAVESDEFYRSLDFEGAAEASWESVRDTEAGPGVEAFSAGVNHYTDTQPLPPEFGMLGYEPDEWTPVDTLLIGKQISWTLSGNFADLRRETVQSRLGDDAAAELYPDALDHDSPNIRGGSDAEPYTPDGDISESVGGDAPVDGDAPVVGDDSSAAIGDDSQTAQSADFEGLYDWVQAYETDPGVGSNNWVVSGDLTESGSPLLANDPHLQLTVPALWYEMHLTTDEMNVRGVTFPGIPFAIIGQTDDVAWGVTNVGGDFTDQYTYETRDGEYLYDGEYRPFETTNETIEVADGEDRTITVRKTVHGPVIEREGTEVAVAWPGFSATNESLGVYQLNHAAEMSDVREALEIWDVPAQNIVAMDRSGETLYYPAGKYPIRRTGDEVVRGDQVFNGSANEGEWAGYEPYGQSSWDGFAPFDAIPHLDNPEYAATANQRVVDDPQFYVGTSMTFADPYRGERIYELLDERAESGTPMTPEDMKEIQRDVDSDRADAFTAYALSSTNASTGLSSAAREDAETLRGWNGSMRADSEAALVYTLWMEEFRNATFADEFGAQGLDEGYYPRDYVLQGFDEESDWYDDSRTQTVETRADIAAVAMNRTAERIDASGYETYGDYNRLDLNHPFGQAFLDFPERAMDGSPYTVFNFRTESQVGSSLRMVVSFENDSSMILPGGNSGNPWSPQYDDQLDMWADGEYRRMTLDSPGGDPDLVFVAEESS</sequence>
<dbReference type="Gene3D" id="1.10.439.10">
    <property type="entry name" value="Penicillin Amidohydrolase, domain 1"/>
    <property type="match status" value="1"/>
</dbReference>
<gene>
    <name evidence="5" type="ORF">AUR64_10955</name>
</gene>
<evidence type="ECO:0000256" key="3">
    <source>
        <dbReference type="ARBA" id="ARBA00023145"/>
    </source>
</evidence>
<comment type="similarity">
    <text evidence="1">Belongs to the peptidase S45 family.</text>
</comment>
<evidence type="ECO:0000313" key="5">
    <source>
        <dbReference type="EMBL" id="KTG10107.1"/>
    </source>
</evidence>
<dbReference type="Gene3D" id="2.30.120.10">
    <property type="match status" value="1"/>
</dbReference>
<evidence type="ECO:0000313" key="6">
    <source>
        <dbReference type="Proteomes" id="UP000054387"/>
    </source>
</evidence>
<dbReference type="InterPro" id="IPR014395">
    <property type="entry name" value="Pen/GL7ACA/AHL_acylase"/>
</dbReference>
<dbReference type="Gene3D" id="1.10.1400.10">
    <property type="match status" value="1"/>
</dbReference>
<dbReference type="InterPro" id="IPR043147">
    <property type="entry name" value="Penicillin_amidase_A-knob"/>
</dbReference>
<dbReference type="GO" id="GO:0016811">
    <property type="term" value="F:hydrolase activity, acting on carbon-nitrogen (but not peptide) bonds, in linear amides"/>
    <property type="evidence" value="ECO:0007669"/>
    <property type="project" value="InterPro"/>
</dbReference>
<evidence type="ECO:0000256" key="4">
    <source>
        <dbReference type="SAM" id="MobiDB-lite"/>
    </source>
</evidence>
<dbReference type="PANTHER" id="PTHR34218:SF4">
    <property type="entry name" value="ACYL-HOMOSERINE LACTONE ACYLASE QUIP"/>
    <property type="match status" value="1"/>
</dbReference>
<reference evidence="5 6" key="1">
    <citation type="submission" date="2015-12" db="EMBL/GenBank/DDBJ databases">
        <title>Haloprofundus marisrubri gen. nov., sp. nov., an extremely halophilic archaeon isolated from the Discovery deep brine-seawater interface in the Red Sea.</title>
        <authorList>
            <person name="Zhang G."/>
            <person name="Stingl U."/>
            <person name="Rashid M."/>
        </authorList>
    </citation>
    <scope>NUCLEOTIDE SEQUENCE [LARGE SCALE GENOMIC DNA]</scope>
    <source>
        <strain evidence="5 6">SB9</strain>
    </source>
</reference>
<dbReference type="InterPro" id="IPR029055">
    <property type="entry name" value="Ntn_hydrolases_N"/>
</dbReference>
<feature type="compositionally biased region" description="Low complexity" evidence="4">
    <location>
        <begin position="248"/>
        <end position="273"/>
    </location>
</feature>
<dbReference type="PANTHER" id="PTHR34218">
    <property type="entry name" value="PEPTIDASE S45 PENICILLIN AMIDASE"/>
    <property type="match status" value="1"/>
</dbReference>
<dbReference type="RefSeq" id="WP_058581462.1">
    <property type="nucleotide sequence ID" value="NZ_LOPU01000018.1"/>
</dbReference>
<dbReference type="Gene3D" id="3.60.20.10">
    <property type="entry name" value="Glutamine Phosphoribosylpyrophosphate, subunit 1, domain 1"/>
    <property type="match status" value="1"/>
</dbReference>
<feature type="region of interest" description="Disordered" evidence="4">
    <location>
        <begin position="221"/>
        <end position="275"/>
    </location>
</feature>
<organism evidence="5 6">
    <name type="scientific">Haloprofundus marisrubri</name>
    <dbReference type="NCBI Taxonomy" id="1514971"/>
    <lineage>
        <taxon>Archaea</taxon>
        <taxon>Methanobacteriati</taxon>
        <taxon>Methanobacteriota</taxon>
        <taxon>Stenosarchaea group</taxon>
        <taxon>Halobacteria</taxon>
        <taxon>Halobacteriales</taxon>
        <taxon>Haloferacaceae</taxon>
        <taxon>Haloprofundus</taxon>
    </lineage>
</organism>
<dbReference type="Pfam" id="PF01804">
    <property type="entry name" value="Penicil_amidase"/>
    <property type="match status" value="1"/>
</dbReference>
<evidence type="ECO:0000256" key="2">
    <source>
        <dbReference type="ARBA" id="ARBA00022801"/>
    </source>
</evidence>
<dbReference type="PIRSF" id="PIRSF001227">
    <property type="entry name" value="Pen_acylase"/>
    <property type="match status" value="1"/>
</dbReference>
<dbReference type="CDD" id="cd03747">
    <property type="entry name" value="Ntn_PGA_like"/>
    <property type="match status" value="1"/>
</dbReference>
<comment type="caution">
    <text evidence="5">The sequence shown here is derived from an EMBL/GenBank/DDBJ whole genome shotgun (WGS) entry which is preliminary data.</text>
</comment>
<keyword evidence="3" id="KW-0865">Zymogen</keyword>
<dbReference type="EMBL" id="LOPU01000018">
    <property type="protein sequence ID" value="KTG10107.1"/>
    <property type="molecule type" value="Genomic_DNA"/>
</dbReference>
<dbReference type="AlphaFoldDB" id="A0A0W1R9T6"/>
<name>A0A0W1R9T6_9EURY</name>
<accession>A0A0W1R9T6</accession>
<dbReference type="InterPro" id="IPR002692">
    <property type="entry name" value="S45"/>
</dbReference>
<dbReference type="OrthoDB" id="56056at2157"/>
<dbReference type="STRING" id="1514971.AUR64_10955"/>
<dbReference type="SUPFAM" id="SSF56235">
    <property type="entry name" value="N-terminal nucleophile aminohydrolases (Ntn hydrolases)"/>
    <property type="match status" value="1"/>
</dbReference>
<keyword evidence="6" id="KW-1185">Reference proteome</keyword>
<dbReference type="GO" id="GO:0017000">
    <property type="term" value="P:antibiotic biosynthetic process"/>
    <property type="evidence" value="ECO:0007669"/>
    <property type="project" value="InterPro"/>
</dbReference>
<dbReference type="InterPro" id="IPR023343">
    <property type="entry name" value="Penicillin_amidase_dom1"/>
</dbReference>
<keyword evidence="2" id="KW-0378">Hydrolase</keyword>
<protein>
    <submittedName>
        <fullName evidence="5">Penicilin amidase</fullName>
    </submittedName>
</protein>
<evidence type="ECO:0000256" key="1">
    <source>
        <dbReference type="ARBA" id="ARBA00006586"/>
    </source>
</evidence>